<reference evidence="2 3" key="1">
    <citation type="journal article" date="2016" name="Nat. Commun.">
        <title>Thousands of microbial genomes shed light on interconnected biogeochemical processes in an aquifer system.</title>
        <authorList>
            <person name="Anantharaman K."/>
            <person name="Brown C.T."/>
            <person name="Hug L.A."/>
            <person name="Sharon I."/>
            <person name="Castelle C.J."/>
            <person name="Probst A.J."/>
            <person name="Thomas B.C."/>
            <person name="Singh A."/>
            <person name="Wilkins M.J."/>
            <person name="Karaoz U."/>
            <person name="Brodie E.L."/>
            <person name="Williams K.H."/>
            <person name="Hubbard S.S."/>
            <person name="Banfield J.F."/>
        </authorList>
    </citation>
    <scope>NUCLEOTIDE SEQUENCE [LARGE SCALE GENOMIC DNA]</scope>
</reference>
<evidence type="ECO:0000313" key="2">
    <source>
        <dbReference type="EMBL" id="OGL47548.1"/>
    </source>
</evidence>
<name>A0A1F7S2M4_9BACT</name>
<proteinExistence type="predicted"/>
<dbReference type="Gene3D" id="3.10.25.20">
    <property type="match status" value="1"/>
</dbReference>
<dbReference type="AlphaFoldDB" id="A0A1F7S2M4"/>
<dbReference type="SUPFAM" id="SSF50486">
    <property type="entry name" value="FMT C-terminal domain-like"/>
    <property type="match status" value="1"/>
</dbReference>
<organism evidence="2 3">
    <name type="scientific">Candidatus Schekmanbacteria bacterium RBG_16_38_10</name>
    <dbReference type="NCBI Taxonomy" id="1817879"/>
    <lineage>
        <taxon>Bacteria</taxon>
        <taxon>Candidatus Schekmaniibacteriota</taxon>
    </lineage>
</organism>
<dbReference type="SUPFAM" id="SSF53328">
    <property type="entry name" value="Formyltransferase"/>
    <property type="match status" value="1"/>
</dbReference>
<dbReference type="InterPro" id="IPR036477">
    <property type="entry name" value="Formyl_transf_N_sf"/>
</dbReference>
<dbReference type="InterPro" id="IPR011034">
    <property type="entry name" value="Formyl_transferase-like_C_sf"/>
</dbReference>
<accession>A0A1F7S2M4</accession>
<dbReference type="Pfam" id="PF00551">
    <property type="entry name" value="Formyl_trans_N"/>
    <property type="match status" value="1"/>
</dbReference>
<dbReference type="EMBL" id="MGDE01000030">
    <property type="protein sequence ID" value="OGL47548.1"/>
    <property type="molecule type" value="Genomic_DNA"/>
</dbReference>
<sequence length="216" mass="24637">MKLSILTTDPRHPVVPRLQQWQGEMETLGHSVSLFFDKKDLTNGDILFLVSCGQMIGDTERQKFRAALVLHASDLPKGRGWSPHIWSIVNGANQITVCLLEAMDPVDSGAIWYKTEFTLEGHELLREINEKLFAAELSLMTQAVQDLDVVTPTLQSGASDSYMQKRTPEHSRLNVNKSLAEQFDLLRVVDNERYPAFFDHRGKRYQIKIEKVKNEL</sequence>
<evidence type="ECO:0000259" key="1">
    <source>
        <dbReference type="Pfam" id="PF00551"/>
    </source>
</evidence>
<dbReference type="InterPro" id="IPR002376">
    <property type="entry name" value="Formyl_transf_N"/>
</dbReference>
<protein>
    <submittedName>
        <fullName evidence="2">UDP-glucuronic acid dehydrogenase</fullName>
    </submittedName>
</protein>
<dbReference type="Proteomes" id="UP000178797">
    <property type="component" value="Unassembled WGS sequence"/>
</dbReference>
<dbReference type="GO" id="GO:0003824">
    <property type="term" value="F:catalytic activity"/>
    <property type="evidence" value="ECO:0007669"/>
    <property type="project" value="InterPro"/>
</dbReference>
<gene>
    <name evidence="2" type="ORF">A2W05_03295</name>
</gene>
<dbReference type="Gene3D" id="3.40.50.170">
    <property type="entry name" value="Formyl transferase, N-terminal domain"/>
    <property type="match status" value="1"/>
</dbReference>
<comment type="caution">
    <text evidence="2">The sequence shown here is derived from an EMBL/GenBank/DDBJ whole genome shotgun (WGS) entry which is preliminary data.</text>
</comment>
<feature type="domain" description="Formyl transferase N-terminal" evidence="1">
    <location>
        <begin position="40"/>
        <end position="144"/>
    </location>
</feature>
<evidence type="ECO:0000313" key="3">
    <source>
        <dbReference type="Proteomes" id="UP000178797"/>
    </source>
</evidence>